<evidence type="ECO:0000313" key="2">
    <source>
        <dbReference type="Proteomes" id="UP001243195"/>
    </source>
</evidence>
<proteinExistence type="predicted"/>
<protein>
    <submittedName>
        <fullName evidence="1">Uncharacterized protein</fullName>
    </submittedName>
</protein>
<dbReference type="GeneID" id="84208909"/>
<evidence type="ECO:0000313" key="1">
    <source>
        <dbReference type="EMBL" id="MDQ9073026.1"/>
    </source>
</evidence>
<accession>A0AAW8JNE0</accession>
<sequence length="118" mass="13970">MSYNVQIFNIQTMRNFENLHTDDFFEHSENLSELTEQQFEELKDRLIAYDYELLVTKKDYLEFRKVDFSVQAILTKFGLYFSAASNADDIFEISMTASEFTDTGEFAKFDPQQGEWEI</sequence>
<dbReference type="EMBL" id="JAVIDA010000032">
    <property type="protein sequence ID" value="MDQ9073026.1"/>
    <property type="molecule type" value="Genomic_DNA"/>
</dbReference>
<organism evidence="1 2">
    <name type="scientific">Acinetobacter gerneri</name>
    <dbReference type="NCBI Taxonomy" id="202952"/>
    <lineage>
        <taxon>Bacteria</taxon>
        <taxon>Pseudomonadati</taxon>
        <taxon>Pseudomonadota</taxon>
        <taxon>Gammaproteobacteria</taxon>
        <taxon>Moraxellales</taxon>
        <taxon>Moraxellaceae</taxon>
        <taxon>Acinetobacter</taxon>
    </lineage>
</organism>
<dbReference type="RefSeq" id="WP_004860926.1">
    <property type="nucleotide sequence ID" value="NZ_BBLI01000012.1"/>
</dbReference>
<dbReference type="Proteomes" id="UP001243195">
    <property type="component" value="Unassembled WGS sequence"/>
</dbReference>
<reference evidence="1" key="1">
    <citation type="submission" date="2023-08" db="EMBL/GenBank/DDBJ databases">
        <title>Emergence of clinically-relevant ST2 carbapenem-resistant Acinetobacter baumannii strains in hospital sewages in Zhejiang, East of China.</title>
        <authorList>
            <person name="Kaichao C."/>
            <person name="Zhang R."/>
        </authorList>
    </citation>
    <scope>NUCLEOTIDE SEQUENCE</scope>
    <source>
        <strain evidence="1">M-SY-60</strain>
    </source>
</reference>
<comment type="caution">
    <text evidence="1">The sequence shown here is derived from an EMBL/GenBank/DDBJ whole genome shotgun (WGS) entry which is preliminary data.</text>
</comment>
<name>A0AAW8JNE0_9GAMM</name>
<gene>
    <name evidence="1" type="ORF">RFH51_16350</name>
</gene>
<dbReference type="AlphaFoldDB" id="A0AAW8JNE0"/>